<feature type="transmembrane region" description="Helical" evidence="1">
    <location>
        <begin position="102"/>
        <end position="121"/>
    </location>
</feature>
<keyword evidence="1" id="KW-0472">Membrane</keyword>
<dbReference type="SUPFAM" id="SSF55073">
    <property type="entry name" value="Nucleotide cyclase"/>
    <property type="match status" value="1"/>
</dbReference>
<feature type="transmembrane region" description="Helical" evidence="1">
    <location>
        <begin position="59"/>
        <end position="82"/>
    </location>
</feature>
<keyword evidence="4" id="KW-1185">Reference proteome</keyword>
<dbReference type="RefSeq" id="WP_168148030.1">
    <property type="nucleotide sequence ID" value="NZ_JAAVXB010000005.1"/>
</dbReference>
<dbReference type="Gene3D" id="3.30.70.1230">
    <property type="entry name" value="Nucleotide cyclase"/>
    <property type="match status" value="1"/>
</dbReference>
<accession>A0A969WAZ5</accession>
<dbReference type="InterPro" id="IPR001054">
    <property type="entry name" value="A/G_cyclase"/>
</dbReference>
<feature type="transmembrane region" description="Helical" evidence="1">
    <location>
        <begin position="141"/>
        <end position="165"/>
    </location>
</feature>
<feature type="domain" description="Guanylate cyclase" evidence="2">
    <location>
        <begin position="256"/>
        <end position="387"/>
    </location>
</feature>
<evidence type="ECO:0000259" key="2">
    <source>
        <dbReference type="PROSITE" id="PS50125"/>
    </source>
</evidence>
<dbReference type="SMART" id="SM00044">
    <property type="entry name" value="CYCc"/>
    <property type="match status" value="1"/>
</dbReference>
<dbReference type="GO" id="GO:0006171">
    <property type="term" value="P:cAMP biosynthetic process"/>
    <property type="evidence" value="ECO:0007669"/>
    <property type="project" value="TreeGrafter"/>
</dbReference>
<dbReference type="InterPro" id="IPR050697">
    <property type="entry name" value="Adenylyl/Guanylyl_Cyclase_3/4"/>
</dbReference>
<proteinExistence type="predicted"/>
<dbReference type="EMBL" id="JAAVXB010000005">
    <property type="protein sequence ID" value="NKF22765.1"/>
    <property type="molecule type" value="Genomic_DNA"/>
</dbReference>
<feature type="transmembrane region" description="Helical" evidence="1">
    <location>
        <begin position="177"/>
        <end position="193"/>
    </location>
</feature>
<feature type="transmembrane region" description="Helical" evidence="1">
    <location>
        <begin position="35"/>
        <end position="53"/>
    </location>
</feature>
<dbReference type="CDD" id="cd07302">
    <property type="entry name" value="CHD"/>
    <property type="match status" value="1"/>
</dbReference>
<keyword evidence="1" id="KW-1133">Transmembrane helix</keyword>
<dbReference type="Pfam" id="PF00211">
    <property type="entry name" value="Guanylate_cyc"/>
    <property type="match status" value="1"/>
</dbReference>
<comment type="caution">
    <text evidence="3">The sequence shown here is derived from an EMBL/GenBank/DDBJ whole genome shotgun (WGS) entry which is preliminary data.</text>
</comment>
<dbReference type="GO" id="GO:0004016">
    <property type="term" value="F:adenylate cyclase activity"/>
    <property type="evidence" value="ECO:0007669"/>
    <property type="project" value="UniProtKB-ARBA"/>
</dbReference>
<protein>
    <submittedName>
        <fullName evidence="3">Adenylate/guanylate cyclase domain-containing protein</fullName>
    </submittedName>
</protein>
<organism evidence="3 4">
    <name type="scientific">Solimonas marina</name>
    <dbReference type="NCBI Taxonomy" id="2714601"/>
    <lineage>
        <taxon>Bacteria</taxon>
        <taxon>Pseudomonadati</taxon>
        <taxon>Pseudomonadota</taxon>
        <taxon>Gammaproteobacteria</taxon>
        <taxon>Nevskiales</taxon>
        <taxon>Nevskiaceae</taxon>
        <taxon>Solimonas</taxon>
    </lineage>
</organism>
<gene>
    <name evidence="3" type="ORF">G7Y82_10595</name>
</gene>
<evidence type="ECO:0000256" key="1">
    <source>
        <dbReference type="SAM" id="Phobius"/>
    </source>
</evidence>
<dbReference type="PANTHER" id="PTHR43081:SF20">
    <property type="entry name" value="TWO-COMPONENT RESPONSE REGULATOR"/>
    <property type="match status" value="1"/>
</dbReference>
<reference evidence="3" key="1">
    <citation type="submission" date="2020-03" db="EMBL/GenBank/DDBJ databases">
        <title>Solimonas marina sp. nov., isolated from deep seawater of the Pacific Ocean.</title>
        <authorList>
            <person name="Liu X."/>
            <person name="Lai Q."/>
            <person name="Sun F."/>
            <person name="Gai Y."/>
            <person name="Li G."/>
            <person name="Shao Z."/>
        </authorList>
    </citation>
    <scope>NUCLEOTIDE SEQUENCE</scope>
    <source>
        <strain evidence="3">C16B3</strain>
    </source>
</reference>
<evidence type="ECO:0000313" key="3">
    <source>
        <dbReference type="EMBL" id="NKF22765.1"/>
    </source>
</evidence>
<sequence length="431" mass="46482">MSGDIIANSIVALVALGMGLAFVSADRRSPTSRALAAAYAFIGLSIYLNLAWTSPVPELPWWTAWFALPEAAATITMLEWIIRVRRTVPVDPDLDPRFGDRVLRSGQIGGLLYGLFSLMWPDIRISHFLRASSNPEVFLSGGFWLFALPLLYATLSGTVGILLLLRRRPERAETIRVLAMALAVPFLSASFILPVEAAAISVILGEIIFFIGSTHYHVLQGQRGQFMSRFLSPQVAKLVAEQGLQRAMQESQREISIVCCDLRGFTPYAAAQPSAQVLQVLREYYDAVGDVVSNYGATIKDFAGDGILILVGAPLPMAYHAPRALEMAARIREAGETLTQRWSTVQHPLGIGLGVATGVVTVGVIGSASRLEYTAVGSAVNLASRLCEQAGSGEILVDARTADLAGADRLQQRDAVTVKGFAEPVPRYALG</sequence>
<feature type="transmembrane region" description="Helical" evidence="1">
    <location>
        <begin position="199"/>
        <end position="219"/>
    </location>
</feature>
<evidence type="ECO:0000313" key="4">
    <source>
        <dbReference type="Proteomes" id="UP000653472"/>
    </source>
</evidence>
<dbReference type="GO" id="GO:0035556">
    <property type="term" value="P:intracellular signal transduction"/>
    <property type="evidence" value="ECO:0007669"/>
    <property type="project" value="InterPro"/>
</dbReference>
<dbReference type="PANTHER" id="PTHR43081">
    <property type="entry name" value="ADENYLATE CYCLASE, TERMINAL-DIFFERENTIATION SPECIFIC-RELATED"/>
    <property type="match status" value="1"/>
</dbReference>
<dbReference type="PROSITE" id="PS50125">
    <property type="entry name" value="GUANYLATE_CYCLASE_2"/>
    <property type="match status" value="1"/>
</dbReference>
<dbReference type="InterPro" id="IPR029787">
    <property type="entry name" value="Nucleotide_cyclase"/>
</dbReference>
<dbReference type="Proteomes" id="UP000653472">
    <property type="component" value="Unassembled WGS sequence"/>
</dbReference>
<keyword evidence="1" id="KW-0812">Transmembrane</keyword>
<dbReference type="AlphaFoldDB" id="A0A969WAZ5"/>
<name>A0A969WAZ5_9GAMM</name>
<feature type="transmembrane region" description="Helical" evidence="1">
    <location>
        <begin position="6"/>
        <end position="23"/>
    </location>
</feature>